<evidence type="ECO:0000256" key="1">
    <source>
        <dbReference type="SAM" id="MobiDB-lite"/>
    </source>
</evidence>
<sequence length="71" mass="7852">MWWLCRNCRNEWQVPVASRSAGASCKKCASRTTALPKPGNSLAERNPRAAAEWHPTRNGDLAPADVAFSRK</sequence>
<dbReference type="PANTHER" id="PTHR37317">
    <property type="entry name" value="BLR8090 PROTEIN"/>
    <property type="match status" value="1"/>
</dbReference>
<dbReference type="EMBL" id="ADNV01000379">
    <property type="protein sequence ID" value="EFG74173.1"/>
    <property type="molecule type" value="Genomic_DNA"/>
</dbReference>
<dbReference type="Proteomes" id="UP000003653">
    <property type="component" value="Unassembled WGS sequence"/>
</dbReference>
<name>D5PIC8_9MYCO</name>
<accession>D5PIC8</accession>
<proteinExistence type="predicted"/>
<keyword evidence="4" id="KW-1185">Reference proteome</keyword>
<evidence type="ECO:0000313" key="4">
    <source>
        <dbReference type="Proteomes" id="UP000003653"/>
    </source>
</evidence>
<dbReference type="InterPro" id="IPR025487">
    <property type="entry name" value="DUF4379"/>
</dbReference>
<evidence type="ECO:0000259" key="2">
    <source>
        <dbReference type="Pfam" id="PF14311"/>
    </source>
</evidence>
<organism evidence="3 4">
    <name type="scientific">Mycobacterium parascrofulaceum ATCC BAA-614</name>
    <dbReference type="NCBI Taxonomy" id="525368"/>
    <lineage>
        <taxon>Bacteria</taxon>
        <taxon>Bacillati</taxon>
        <taxon>Actinomycetota</taxon>
        <taxon>Actinomycetes</taxon>
        <taxon>Mycobacteriales</taxon>
        <taxon>Mycobacteriaceae</taxon>
        <taxon>Mycobacterium</taxon>
        <taxon>Mycobacterium simiae complex</taxon>
    </lineage>
</organism>
<feature type="domain" description="Treble clef zinc finger" evidence="2">
    <location>
        <begin position="1"/>
        <end position="30"/>
    </location>
</feature>
<evidence type="ECO:0000313" key="3">
    <source>
        <dbReference type="EMBL" id="EFG74173.1"/>
    </source>
</evidence>
<feature type="region of interest" description="Disordered" evidence="1">
    <location>
        <begin position="31"/>
        <end position="71"/>
    </location>
</feature>
<protein>
    <recommendedName>
        <fullName evidence="2">Treble clef zinc finger domain-containing protein</fullName>
    </recommendedName>
</protein>
<dbReference type="Pfam" id="PF14311">
    <property type="entry name" value="DUF4379"/>
    <property type="match status" value="1"/>
</dbReference>
<dbReference type="AlphaFoldDB" id="D5PIC8"/>
<dbReference type="HOGENOM" id="CLU_2746069_0_0_11"/>
<dbReference type="PANTHER" id="PTHR37317:SF1">
    <property type="entry name" value="ZINC-RIBBON DOMAIN-CONTAINING PROTEIN-RELATED"/>
    <property type="match status" value="1"/>
</dbReference>
<reference evidence="3 4" key="1">
    <citation type="submission" date="2010-04" db="EMBL/GenBank/DDBJ databases">
        <authorList>
            <person name="Muzny D."/>
            <person name="Qin X."/>
            <person name="Deng J."/>
            <person name="Jiang H."/>
            <person name="Liu Y."/>
            <person name="Qu J."/>
            <person name="Song X.-Z."/>
            <person name="Zhang L."/>
            <person name="Thornton R."/>
            <person name="Coyle M."/>
            <person name="Francisco L."/>
            <person name="Jackson L."/>
            <person name="Javaid M."/>
            <person name="Korchina V."/>
            <person name="Kovar C."/>
            <person name="Mata R."/>
            <person name="Mathew T."/>
            <person name="Ngo R."/>
            <person name="Nguyen L."/>
            <person name="Nguyen N."/>
            <person name="Okwuonu G."/>
            <person name="Ongeri F."/>
            <person name="Pham C."/>
            <person name="Simmons D."/>
            <person name="Wilczek-Boney K."/>
            <person name="Hale W."/>
            <person name="Jakkamsetti A."/>
            <person name="Pham P."/>
            <person name="Ruth R."/>
            <person name="San Lucas F."/>
            <person name="Warren J."/>
            <person name="Zhang J."/>
            <person name="Zhao Z."/>
            <person name="Zhou C."/>
            <person name="Zhu D."/>
            <person name="Lee S."/>
            <person name="Bess C."/>
            <person name="Blankenburg K."/>
            <person name="Forbes L."/>
            <person name="Fu Q."/>
            <person name="Gubbala S."/>
            <person name="Hirani K."/>
            <person name="Jayaseelan J.C."/>
            <person name="Lara F."/>
            <person name="Munidasa M."/>
            <person name="Palculict T."/>
            <person name="Patil S."/>
            <person name="Pu L.-L."/>
            <person name="Saada N."/>
            <person name="Tang L."/>
            <person name="Weissenberger G."/>
            <person name="Zhu Y."/>
            <person name="Hemphill L."/>
            <person name="Shang Y."/>
            <person name="Youmans B."/>
            <person name="Ayvaz T."/>
            <person name="Ross M."/>
            <person name="Santibanez J."/>
            <person name="Aqrawi P."/>
            <person name="Gross S."/>
            <person name="Joshi V."/>
            <person name="Fowler G."/>
            <person name="Nazareth L."/>
            <person name="Reid J."/>
            <person name="Worley K."/>
            <person name="Petrosino J."/>
            <person name="Highlander S."/>
            <person name="Gibbs R."/>
        </authorList>
    </citation>
    <scope>NUCLEOTIDE SEQUENCE [LARGE SCALE GENOMIC DNA]</scope>
    <source>
        <strain evidence="3 4">ATCC BAA-614</strain>
    </source>
</reference>
<feature type="non-terminal residue" evidence="3">
    <location>
        <position position="71"/>
    </location>
</feature>
<gene>
    <name evidence="3" type="ORF">HMPREF0591_5926</name>
</gene>
<comment type="caution">
    <text evidence="3">The sequence shown here is derived from an EMBL/GenBank/DDBJ whole genome shotgun (WGS) entry which is preliminary data.</text>
</comment>